<feature type="domain" description="NAD-dependent epimerase/dehydratase" evidence="2">
    <location>
        <begin position="5"/>
        <end position="233"/>
    </location>
</feature>
<dbReference type="RefSeq" id="WP_187592067.1">
    <property type="nucleotide sequence ID" value="NZ_CP060723.1"/>
</dbReference>
<accession>A0A7G9QDN4</accession>
<dbReference type="PANTHER" id="PTHR43000">
    <property type="entry name" value="DTDP-D-GLUCOSE 4,6-DEHYDRATASE-RELATED"/>
    <property type="match status" value="1"/>
</dbReference>
<dbReference type="AlphaFoldDB" id="A0A7G9QDN4"/>
<evidence type="ECO:0000313" key="3">
    <source>
        <dbReference type="EMBL" id="QNN41459.1"/>
    </source>
</evidence>
<dbReference type="KEGG" id="proe:H9L23_20480"/>
<gene>
    <name evidence="3" type="ORF">H9L23_20480</name>
</gene>
<evidence type="ECO:0000256" key="1">
    <source>
        <dbReference type="ARBA" id="ARBA00007637"/>
    </source>
</evidence>
<comment type="similarity">
    <text evidence="1">Belongs to the NAD(P)-dependent epimerase/dehydratase family.</text>
</comment>
<evidence type="ECO:0000313" key="4">
    <source>
        <dbReference type="Proteomes" id="UP000515806"/>
    </source>
</evidence>
<protein>
    <submittedName>
        <fullName evidence="3">NAD(P)-dependent oxidoreductase</fullName>
    </submittedName>
</protein>
<reference evidence="3 4" key="1">
    <citation type="submission" date="2020-08" db="EMBL/GenBank/DDBJ databases">
        <title>Genome sequence of Pedobacter roseus KACC 11594T.</title>
        <authorList>
            <person name="Hyun D.-W."/>
            <person name="Bae J.-W."/>
        </authorList>
    </citation>
    <scope>NUCLEOTIDE SEQUENCE [LARGE SCALE GENOMIC DNA]</scope>
    <source>
        <strain evidence="3 4">KACC 11594</strain>
    </source>
</reference>
<evidence type="ECO:0000259" key="2">
    <source>
        <dbReference type="Pfam" id="PF01370"/>
    </source>
</evidence>
<dbReference type="Gene3D" id="3.40.50.720">
    <property type="entry name" value="NAD(P)-binding Rossmann-like Domain"/>
    <property type="match status" value="1"/>
</dbReference>
<dbReference type="InterPro" id="IPR001509">
    <property type="entry name" value="Epimerase_deHydtase"/>
</dbReference>
<keyword evidence="4" id="KW-1185">Reference proteome</keyword>
<dbReference type="Gene3D" id="3.90.25.10">
    <property type="entry name" value="UDP-galactose 4-epimerase, domain 1"/>
    <property type="match status" value="1"/>
</dbReference>
<sequence>MKKIAIIGCNSFLARNFVEAYGNENFFYLYGRTLHHNYDALVNYKYIEFNYPSNKLNLDDFLNYDVIIYAAAGGVQANLQESNLLTYQINTFFPIDLVTHLEYNNFKGKIITFGSYFEIGNNNKFSPFDEESLVFASGSIPNSYCDSKRLLTRFYSNKQFNVTWYHLILPSLYGPGEDENRLIPYLINSLKEKKKPRLSSGEQIRQYIYISDLVNLMSLLIDQDIKADLYNVAGLDLPLSIKALVARIFDMLEIERPENQPIATRDQQMLYLALDDFKIRTAVKDWAPVVDLNTGLRKYL</sequence>
<dbReference type="SUPFAM" id="SSF51735">
    <property type="entry name" value="NAD(P)-binding Rossmann-fold domains"/>
    <property type="match status" value="1"/>
</dbReference>
<dbReference type="EMBL" id="CP060723">
    <property type="protein sequence ID" value="QNN41459.1"/>
    <property type="molecule type" value="Genomic_DNA"/>
</dbReference>
<name>A0A7G9QDN4_9SPHI</name>
<proteinExistence type="inferred from homology"/>
<dbReference type="InterPro" id="IPR036291">
    <property type="entry name" value="NAD(P)-bd_dom_sf"/>
</dbReference>
<dbReference type="Proteomes" id="UP000515806">
    <property type="component" value="Chromosome"/>
</dbReference>
<organism evidence="3 4">
    <name type="scientific">Pedobacter roseus</name>
    <dbReference type="NCBI Taxonomy" id="336820"/>
    <lineage>
        <taxon>Bacteria</taxon>
        <taxon>Pseudomonadati</taxon>
        <taxon>Bacteroidota</taxon>
        <taxon>Sphingobacteriia</taxon>
        <taxon>Sphingobacteriales</taxon>
        <taxon>Sphingobacteriaceae</taxon>
        <taxon>Pedobacter</taxon>
    </lineage>
</organism>
<dbReference type="Pfam" id="PF01370">
    <property type="entry name" value="Epimerase"/>
    <property type="match status" value="1"/>
</dbReference>